<reference evidence="2 3" key="1">
    <citation type="submission" date="2024-01" db="EMBL/GenBank/DDBJ databases">
        <authorList>
            <person name="Alioto T."/>
            <person name="Alioto T."/>
            <person name="Gomez Garrido J."/>
        </authorList>
    </citation>
    <scope>NUCLEOTIDE SEQUENCE [LARGE SCALE GENOMIC DNA]</scope>
</reference>
<protein>
    <submittedName>
        <fullName evidence="2">Inter-alpha-trypsin inhibitor heavy chain H3-like</fullName>
    </submittedName>
</protein>
<evidence type="ECO:0000256" key="1">
    <source>
        <dbReference type="SAM" id="MobiDB-lite"/>
    </source>
</evidence>
<feature type="region of interest" description="Disordered" evidence="1">
    <location>
        <begin position="123"/>
        <end position="142"/>
    </location>
</feature>
<keyword evidence="3" id="KW-1185">Reference proteome</keyword>
<sequence>MAYAENGKLKAPVSRYDPFTRVQGETEGSFPSVPPLEKSLATILLPKFTFFGRRKPTPPSPRDQVTARLTDRAHQCVHMFELPVQIRRELLDGPISSDGLFGPLLQSATNHLQTACEEADRVKRHTSWSKATPRPQRPHVSWRDRHRIEPLAALQPGADALPAAGRFHHV</sequence>
<dbReference type="EMBL" id="CAWUFR010000042">
    <property type="protein sequence ID" value="CAK6959844.1"/>
    <property type="molecule type" value="Genomic_DNA"/>
</dbReference>
<evidence type="ECO:0000313" key="3">
    <source>
        <dbReference type="Proteomes" id="UP001314229"/>
    </source>
</evidence>
<accession>A0AAV1NK16</accession>
<gene>
    <name evidence="2" type="ORF">FSCOSCO3_A003144</name>
</gene>
<organism evidence="2 3">
    <name type="scientific">Scomber scombrus</name>
    <name type="common">Atlantic mackerel</name>
    <name type="synonym">Scomber vernalis</name>
    <dbReference type="NCBI Taxonomy" id="13677"/>
    <lineage>
        <taxon>Eukaryota</taxon>
        <taxon>Metazoa</taxon>
        <taxon>Chordata</taxon>
        <taxon>Craniata</taxon>
        <taxon>Vertebrata</taxon>
        <taxon>Euteleostomi</taxon>
        <taxon>Actinopterygii</taxon>
        <taxon>Neopterygii</taxon>
        <taxon>Teleostei</taxon>
        <taxon>Neoteleostei</taxon>
        <taxon>Acanthomorphata</taxon>
        <taxon>Pelagiaria</taxon>
        <taxon>Scombriformes</taxon>
        <taxon>Scombridae</taxon>
        <taxon>Scomber</taxon>
    </lineage>
</organism>
<proteinExistence type="predicted"/>
<dbReference type="AlphaFoldDB" id="A0AAV1NK16"/>
<evidence type="ECO:0000313" key="2">
    <source>
        <dbReference type="EMBL" id="CAK6959844.1"/>
    </source>
</evidence>
<comment type="caution">
    <text evidence="2">The sequence shown here is derived from an EMBL/GenBank/DDBJ whole genome shotgun (WGS) entry which is preliminary data.</text>
</comment>
<name>A0AAV1NK16_SCOSC</name>
<dbReference type="Proteomes" id="UP001314229">
    <property type="component" value="Unassembled WGS sequence"/>
</dbReference>